<reference evidence="3 4" key="1">
    <citation type="journal article" date="2015" name="Nature">
        <title>rRNA introns, odd ribosomes, and small enigmatic genomes across a large radiation of phyla.</title>
        <authorList>
            <person name="Brown C.T."/>
            <person name="Hug L.A."/>
            <person name="Thomas B.C."/>
            <person name="Sharon I."/>
            <person name="Castelle C.J."/>
            <person name="Singh A."/>
            <person name="Wilkins M.J."/>
            <person name="Williams K.H."/>
            <person name="Banfield J.F."/>
        </authorList>
    </citation>
    <scope>NUCLEOTIDE SEQUENCE [LARGE SCALE GENOMIC DNA]</scope>
</reference>
<feature type="transmembrane region" description="Helical" evidence="2">
    <location>
        <begin position="7"/>
        <end position="27"/>
    </location>
</feature>
<organism evidence="3 4">
    <name type="scientific">Candidatus Magasanikbacteria bacterium GW2011_GWA2_46_17</name>
    <dbReference type="NCBI Taxonomy" id="1619042"/>
    <lineage>
        <taxon>Bacteria</taxon>
        <taxon>Candidatus Magasanikiibacteriota</taxon>
    </lineage>
</organism>
<evidence type="ECO:0008006" key="5">
    <source>
        <dbReference type="Google" id="ProtNLM"/>
    </source>
</evidence>
<sequence>MSKKAAYIIIVAFILLVVGGLMAFYFYTNRGTGGNILPTDGDGNIFPVGSSVDGGGRGESVVPPEISPTTPPDSGTETSRLDLKELSKRPSAGAVALSGSGGRGVLVRFVEKGTGNVYEVGPDASEVRLSNTTIPKIAEVLWNKDGVHLVARYLKDGETETIQSYSAALITSAEDQTSGELSGSFLTENIRAITTNPEQNKLFYIVNHSEGAVGVTADFDGSKKTQIFDSPLREWLATWPTAQTVALTTKASTSIPGFMYLLNVKSGTLTRAISGIRGLTTLVSPDASVVLYSENTADGLFLKTYSFKKATSEIVSVTTLPEKCIWSNRESAIVYCSVPTYLGVGPYPDGWYQGVSSFSDDIWKIDTASGVVNLVVEPKKLVGRDIDGTNLFLSPSEDYLFFTNKFDYRVWSLRLKE</sequence>
<dbReference type="SUPFAM" id="SSF69304">
    <property type="entry name" value="Tricorn protease N-terminal domain"/>
    <property type="match status" value="1"/>
</dbReference>
<keyword evidence="2" id="KW-0472">Membrane</keyword>
<dbReference type="Gene3D" id="2.120.10.30">
    <property type="entry name" value="TolB, C-terminal domain"/>
    <property type="match status" value="1"/>
</dbReference>
<comment type="caution">
    <text evidence="3">The sequence shown here is derived from an EMBL/GenBank/DDBJ whole genome shotgun (WGS) entry which is preliminary data.</text>
</comment>
<evidence type="ECO:0000313" key="4">
    <source>
        <dbReference type="Proteomes" id="UP000034175"/>
    </source>
</evidence>
<gene>
    <name evidence="3" type="ORF">UX39_C0008G0035</name>
</gene>
<keyword evidence="2" id="KW-0812">Transmembrane</keyword>
<feature type="region of interest" description="Disordered" evidence="1">
    <location>
        <begin position="54"/>
        <end position="79"/>
    </location>
</feature>
<evidence type="ECO:0000256" key="1">
    <source>
        <dbReference type="SAM" id="MobiDB-lite"/>
    </source>
</evidence>
<proteinExistence type="predicted"/>
<accession>A0A0G1P1S3</accession>
<dbReference type="InterPro" id="IPR011042">
    <property type="entry name" value="6-blade_b-propeller_TolB-like"/>
</dbReference>
<keyword evidence="2" id="KW-1133">Transmembrane helix</keyword>
<dbReference type="AlphaFoldDB" id="A0A0G1P1S3"/>
<evidence type="ECO:0000313" key="3">
    <source>
        <dbReference type="EMBL" id="KKU26572.1"/>
    </source>
</evidence>
<protein>
    <recommendedName>
        <fullName evidence="5">Protein TolB</fullName>
    </recommendedName>
</protein>
<evidence type="ECO:0000256" key="2">
    <source>
        <dbReference type="SAM" id="Phobius"/>
    </source>
</evidence>
<name>A0A0G1P1S3_9BACT</name>
<dbReference type="Proteomes" id="UP000034175">
    <property type="component" value="Unassembled WGS sequence"/>
</dbReference>
<dbReference type="EMBL" id="LCMA01000008">
    <property type="protein sequence ID" value="KKU26572.1"/>
    <property type="molecule type" value="Genomic_DNA"/>
</dbReference>